<keyword evidence="3" id="KW-1185">Reference proteome</keyword>
<accession>A0A219ARC6</accession>
<dbReference type="KEGG" id="pchm:VFPPC_18148"/>
<gene>
    <name evidence="2" type="ORF">VFPPC_18148</name>
</gene>
<sequence length="346" mass="38222">MALPHVQMGCAVKERSSGRAMQQTRSNQDDLGLVPVRSRPPDEVTPPATTLAATCAGWESDQTLESYSSQLGNTLCYGDEGGMLVAPTGTRLVQNWVMDRIGGGKPGNNERDVRRADAGSIEFGRSKSINVVFARKAVGDTHKTCHDGVPSGSLRLRFERAFNVCPAVELSTVNLMKAARPVVLLLEDQLLMIDHLRTRQTEPPAARDYDLPIDVSCDTQTPAPSSLALVELPKWEGRDKPMEVEWRQMTSFHAVTEIAQGDWRSVTARMQHVPMWTDKNGSWPGCNACLELLQHVLLNLFQNRARRRPPTGSRTEYEEAVNLILGTMYGALCLGIKPSQETVWGD</sequence>
<protein>
    <submittedName>
        <fullName evidence="2">Uncharacterized protein</fullName>
    </submittedName>
</protein>
<evidence type="ECO:0000313" key="3">
    <source>
        <dbReference type="Proteomes" id="UP000078397"/>
    </source>
</evidence>
<reference evidence="2 3" key="1">
    <citation type="journal article" date="2016" name="PLoS Pathog.">
        <title>Biosynthesis of antibiotic leucinostatins in bio-control fungus Purpureocillium lilacinum and their inhibition on phytophthora revealed by genome mining.</title>
        <authorList>
            <person name="Wang G."/>
            <person name="Liu Z."/>
            <person name="Lin R."/>
            <person name="Li E."/>
            <person name="Mao Z."/>
            <person name="Ling J."/>
            <person name="Yang Y."/>
            <person name="Yin W.B."/>
            <person name="Xie B."/>
        </authorList>
    </citation>
    <scope>NUCLEOTIDE SEQUENCE [LARGE SCALE GENOMIC DNA]</scope>
    <source>
        <strain evidence="2">170</strain>
    </source>
</reference>
<feature type="region of interest" description="Disordered" evidence="1">
    <location>
        <begin position="14"/>
        <end position="47"/>
    </location>
</feature>
<dbReference type="GeneID" id="33937010"/>
<dbReference type="EMBL" id="LSBJ02000007">
    <property type="protein sequence ID" value="OWT42735.1"/>
    <property type="molecule type" value="Genomic_DNA"/>
</dbReference>
<dbReference type="RefSeq" id="XP_022285215.1">
    <property type="nucleotide sequence ID" value="XM_022429803.1"/>
</dbReference>
<proteinExistence type="predicted"/>
<dbReference type="Proteomes" id="UP000078397">
    <property type="component" value="Unassembled WGS sequence"/>
</dbReference>
<comment type="caution">
    <text evidence="2">The sequence shown here is derived from an EMBL/GenBank/DDBJ whole genome shotgun (WGS) entry which is preliminary data.</text>
</comment>
<evidence type="ECO:0000313" key="2">
    <source>
        <dbReference type="EMBL" id="OWT42735.1"/>
    </source>
</evidence>
<evidence type="ECO:0000256" key="1">
    <source>
        <dbReference type="SAM" id="MobiDB-lite"/>
    </source>
</evidence>
<dbReference type="AlphaFoldDB" id="A0A219ARC6"/>
<organism evidence="2 3">
    <name type="scientific">Pochonia chlamydosporia 170</name>
    <dbReference type="NCBI Taxonomy" id="1380566"/>
    <lineage>
        <taxon>Eukaryota</taxon>
        <taxon>Fungi</taxon>
        <taxon>Dikarya</taxon>
        <taxon>Ascomycota</taxon>
        <taxon>Pezizomycotina</taxon>
        <taxon>Sordariomycetes</taxon>
        <taxon>Hypocreomycetidae</taxon>
        <taxon>Hypocreales</taxon>
        <taxon>Clavicipitaceae</taxon>
        <taxon>Pochonia</taxon>
    </lineage>
</organism>
<name>A0A219ARC6_METCM</name>